<dbReference type="SUPFAM" id="SSF51338">
    <property type="entry name" value="Composite domain of metallo-dependent hydrolases"/>
    <property type="match status" value="1"/>
</dbReference>
<dbReference type="EMBL" id="MU004192">
    <property type="protein sequence ID" value="KAF2493195.1"/>
    <property type="molecule type" value="Genomic_DNA"/>
</dbReference>
<dbReference type="InterPro" id="IPR006680">
    <property type="entry name" value="Amidohydro-rel"/>
</dbReference>
<dbReference type="GO" id="GO:0016810">
    <property type="term" value="F:hydrolase activity, acting on carbon-nitrogen (but not peptide) bonds"/>
    <property type="evidence" value="ECO:0007669"/>
    <property type="project" value="InterPro"/>
</dbReference>
<feature type="domain" description="Amidohydrolase-related" evidence="3">
    <location>
        <begin position="254"/>
        <end position="413"/>
    </location>
</feature>
<protein>
    <submittedName>
        <fullName evidence="4">Metal dependent amidohydrolase</fullName>
    </submittedName>
</protein>
<gene>
    <name evidence="4" type="ORF">BU16DRAFT_551152</name>
</gene>
<feature type="signal peptide" evidence="2">
    <location>
        <begin position="1"/>
        <end position="16"/>
    </location>
</feature>
<organism evidence="4 5">
    <name type="scientific">Lophium mytilinum</name>
    <dbReference type="NCBI Taxonomy" id="390894"/>
    <lineage>
        <taxon>Eukaryota</taxon>
        <taxon>Fungi</taxon>
        <taxon>Dikarya</taxon>
        <taxon>Ascomycota</taxon>
        <taxon>Pezizomycotina</taxon>
        <taxon>Dothideomycetes</taxon>
        <taxon>Pleosporomycetidae</taxon>
        <taxon>Mytilinidiales</taxon>
        <taxon>Mytilinidiaceae</taxon>
        <taxon>Lophium</taxon>
    </lineage>
</organism>
<dbReference type="Gene3D" id="3.20.20.140">
    <property type="entry name" value="Metal-dependent hydrolases"/>
    <property type="match status" value="1"/>
</dbReference>
<dbReference type="OrthoDB" id="194468at2759"/>
<keyword evidence="1 4" id="KW-0378">Hydrolase</keyword>
<evidence type="ECO:0000256" key="2">
    <source>
        <dbReference type="SAM" id="SignalP"/>
    </source>
</evidence>
<reference evidence="4" key="1">
    <citation type="journal article" date="2020" name="Stud. Mycol.">
        <title>101 Dothideomycetes genomes: a test case for predicting lifestyles and emergence of pathogens.</title>
        <authorList>
            <person name="Haridas S."/>
            <person name="Albert R."/>
            <person name="Binder M."/>
            <person name="Bloem J."/>
            <person name="Labutti K."/>
            <person name="Salamov A."/>
            <person name="Andreopoulos B."/>
            <person name="Baker S."/>
            <person name="Barry K."/>
            <person name="Bills G."/>
            <person name="Bluhm B."/>
            <person name="Cannon C."/>
            <person name="Castanera R."/>
            <person name="Culley D."/>
            <person name="Daum C."/>
            <person name="Ezra D."/>
            <person name="Gonzalez J."/>
            <person name="Henrissat B."/>
            <person name="Kuo A."/>
            <person name="Liang C."/>
            <person name="Lipzen A."/>
            <person name="Lutzoni F."/>
            <person name="Magnuson J."/>
            <person name="Mondo S."/>
            <person name="Nolan M."/>
            <person name="Ohm R."/>
            <person name="Pangilinan J."/>
            <person name="Park H.-J."/>
            <person name="Ramirez L."/>
            <person name="Alfaro M."/>
            <person name="Sun H."/>
            <person name="Tritt A."/>
            <person name="Yoshinaga Y."/>
            <person name="Zwiers L.-H."/>
            <person name="Turgeon B."/>
            <person name="Goodwin S."/>
            <person name="Spatafora J."/>
            <person name="Crous P."/>
            <person name="Grigoriev I."/>
        </authorList>
    </citation>
    <scope>NUCLEOTIDE SEQUENCE</scope>
    <source>
        <strain evidence="4">CBS 269.34</strain>
    </source>
</reference>
<dbReference type="PANTHER" id="PTHR43794:SF11">
    <property type="entry name" value="AMIDOHYDROLASE-RELATED DOMAIN-CONTAINING PROTEIN"/>
    <property type="match status" value="1"/>
</dbReference>
<dbReference type="PANTHER" id="PTHR43794">
    <property type="entry name" value="AMINOHYDROLASE SSNA-RELATED"/>
    <property type="match status" value="1"/>
</dbReference>
<evidence type="ECO:0000256" key="1">
    <source>
        <dbReference type="ARBA" id="ARBA00022801"/>
    </source>
</evidence>
<dbReference type="Pfam" id="PF01979">
    <property type="entry name" value="Amidohydro_1"/>
    <property type="match status" value="1"/>
</dbReference>
<accession>A0A6A6QLG5</accession>
<name>A0A6A6QLG5_9PEZI</name>
<dbReference type="InterPro" id="IPR032466">
    <property type="entry name" value="Metal_Hydrolase"/>
</dbReference>
<proteinExistence type="predicted"/>
<keyword evidence="5" id="KW-1185">Reference proteome</keyword>
<dbReference type="InterPro" id="IPR011059">
    <property type="entry name" value="Metal-dep_hydrolase_composite"/>
</dbReference>
<keyword evidence="2" id="KW-0732">Signal</keyword>
<evidence type="ECO:0000313" key="4">
    <source>
        <dbReference type="EMBL" id="KAF2493195.1"/>
    </source>
</evidence>
<dbReference type="Proteomes" id="UP000799750">
    <property type="component" value="Unassembled WGS sequence"/>
</dbReference>
<dbReference type="AlphaFoldDB" id="A0A6A6QLG5"/>
<evidence type="ECO:0000259" key="3">
    <source>
        <dbReference type="Pfam" id="PF01979"/>
    </source>
</evidence>
<sequence>MCLATLLWIIFACTRATNVGCKITTQGSAETVLLTGTILTSEGALHDSHILIQAGKIACVGKRCIPEAKTRKATFVHCTNSVISPGFINLHEHIDSSTINPLLDHGVKVNHRHDWRMGARGNERRETDINGSAIDAVKWGELRHIFSGTTSIVGGAMASGLTRNLDYVAGLEAGLHNPSSTWAVFPLDDANGVLRSRDCDYGPNATTSETAGRIYRYIAHVGEGVDAEAANEFQCLSSETYDVTPAPAGGGLSYDIIAPNIALVHALGLTEADFNLVAKRGAHVVWSPRSNVFLYGKTLNVTYLLEAGINVALGTDWLPSGSATMAREAVCALSVTKKSYERAIDSKTMWEMMTINAARAASFEEHIGSLVIGKLADIVIFSTSPSLSYYDPFARAIYAPEENVELVMRGGKVLVAGAGLEGLATGACESVAFGEVMKTICVEEELGASYVEFEKKLGGVYPAILSGVPPDEPSCEPTR</sequence>
<dbReference type="Gene3D" id="2.30.40.10">
    <property type="entry name" value="Urease, subunit C, domain 1"/>
    <property type="match status" value="1"/>
</dbReference>
<evidence type="ECO:0000313" key="5">
    <source>
        <dbReference type="Proteomes" id="UP000799750"/>
    </source>
</evidence>
<dbReference type="SUPFAM" id="SSF51556">
    <property type="entry name" value="Metallo-dependent hydrolases"/>
    <property type="match status" value="1"/>
</dbReference>
<dbReference type="InterPro" id="IPR050287">
    <property type="entry name" value="MTA/SAH_deaminase"/>
</dbReference>
<feature type="chain" id="PRO_5025380916" evidence="2">
    <location>
        <begin position="17"/>
        <end position="479"/>
    </location>
</feature>